<organism evidence="1">
    <name type="scientific">marine metagenome</name>
    <dbReference type="NCBI Taxonomy" id="408172"/>
    <lineage>
        <taxon>unclassified sequences</taxon>
        <taxon>metagenomes</taxon>
        <taxon>ecological metagenomes</taxon>
    </lineage>
</organism>
<dbReference type="EMBL" id="UINC01180336">
    <property type="protein sequence ID" value="SVD89482.1"/>
    <property type="molecule type" value="Genomic_DNA"/>
</dbReference>
<feature type="non-terminal residue" evidence="1">
    <location>
        <position position="120"/>
    </location>
</feature>
<protein>
    <submittedName>
        <fullName evidence="1">Uncharacterized protein</fullName>
    </submittedName>
</protein>
<sequence length="120" mass="13603">VNKRYYEALIGATAWLLLMQVPLIAEQRQSERRVAGPGETQFNIQLLRPSGGPVIPIFEGWYQHPDGSYELSFGYFNTNTEEIIDLPIGVDNFIEPAQYDGVQPTHFLAVPDGDRRHWGT</sequence>
<accession>A0A382Z1V4</accession>
<evidence type="ECO:0000313" key="1">
    <source>
        <dbReference type="EMBL" id="SVD89482.1"/>
    </source>
</evidence>
<feature type="non-terminal residue" evidence="1">
    <location>
        <position position="1"/>
    </location>
</feature>
<proteinExistence type="predicted"/>
<reference evidence="1" key="1">
    <citation type="submission" date="2018-05" db="EMBL/GenBank/DDBJ databases">
        <authorList>
            <person name="Lanie J.A."/>
            <person name="Ng W.-L."/>
            <person name="Kazmierczak K.M."/>
            <person name="Andrzejewski T.M."/>
            <person name="Davidsen T.M."/>
            <person name="Wayne K.J."/>
            <person name="Tettelin H."/>
            <person name="Glass J.I."/>
            <person name="Rusch D."/>
            <person name="Podicherti R."/>
            <person name="Tsui H.-C.T."/>
            <person name="Winkler M.E."/>
        </authorList>
    </citation>
    <scope>NUCLEOTIDE SEQUENCE</scope>
</reference>
<gene>
    <name evidence="1" type="ORF">METZ01_LOCUS442336</name>
</gene>
<name>A0A382Z1V4_9ZZZZ</name>
<dbReference type="AlphaFoldDB" id="A0A382Z1V4"/>